<feature type="non-terminal residue" evidence="2">
    <location>
        <position position="1"/>
    </location>
</feature>
<evidence type="ECO:0000313" key="3">
    <source>
        <dbReference type="Proteomes" id="UP001434883"/>
    </source>
</evidence>
<protein>
    <recommendedName>
        <fullName evidence="4">Arginine vasotocin receptor</fullName>
    </recommendedName>
</protein>
<gene>
    <name evidence="2" type="ORF">XENOCAPTIV_008416</name>
</gene>
<comment type="caution">
    <text evidence="2">The sequence shown here is derived from an EMBL/GenBank/DDBJ whole genome shotgun (WGS) entry which is preliminary data.</text>
</comment>
<name>A0ABV0RRE7_9TELE</name>
<proteinExistence type="predicted"/>
<reference evidence="2 3" key="1">
    <citation type="submission" date="2021-06" db="EMBL/GenBank/DDBJ databases">
        <authorList>
            <person name="Palmer J.M."/>
        </authorList>
    </citation>
    <scope>NUCLEOTIDE SEQUENCE [LARGE SCALE GENOMIC DNA]</scope>
    <source>
        <strain evidence="2 3">XC_2019</strain>
        <tissue evidence="2">Muscle</tissue>
    </source>
</reference>
<evidence type="ECO:0008006" key="4">
    <source>
        <dbReference type="Google" id="ProtNLM"/>
    </source>
</evidence>
<feature type="compositionally biased region" description="Polar residues" evidence="1">
    <location>
        <begin position="43"/>
        <end position="56"/>
    </location>
</feature>
<evidence type="ECO:0000256" key="1">
    <source>
        <dbReference type="SAM" id="MobiDB-lite"/>
    </source>
</evidence>
<feature type="region of interest" description="Disordered" evidence="1">
    <location>
        <begin position="14"/>
        <end position="56"/>
    </location>
</feature>
<dbReference type="Proteomes" id="UP001434883">
    <property type="component" value="Unassembled WGS sequence"/>
</dbReference>
<accession>A0ABV0RRE7</accession>
<sequence length="56" mass="6048">GLYVFQSRLTGSGVERGEKTCSRSPWLGTEPGGLHRGLRPSDVSESSFTLSSCDRC</sequence>
<keyword evidence="3" id="KW-1185">Reference proteome</keyword>
<evidence type="ECO:0000313" key="2">
    <source>
        <dbReference type="EMBL" id="MEQ2210098.1"/>
    </source>
</evidence>
<dbReference type="EMBL" id="JAHRIN010052399">
    <property type="protein sequence ID" value="MEQ2210098.1"/>
    <property type="molecule type" value="Genomic_DNA"/>
</dbReference>
<organism evidence="2 3">
    <name type="scientific">Xenoophorus captivus</name>
    <dbReference type="NCBI Taxonomy" id="1517983"/>
    <lineage>
        <taxon>Eukaryota</taxon>
        <taxon>Metazoa</taxon>
        <taxon>Chordata</taxon>
        <taxon>Craniata</taxon>
        <taxon>Vertebrata</taxon>
        <taxon>Euteleostomi</taxon>
        <taxon>Actinopterygii</taxon>
        <taxon>Neopterygii</taxon>
        <taxon>Teleostei</taxon>
        <taxon>Neoteleostei</taxon>
        <taxon>Acanthomorphata</taxon>
        <taxon>Ovalentaria</taxon>
        <taxon>Atherinomorphae</taxon>
        <taxon>Cyprinodontiformes</taxon>
        <taxon>Goodeidae</taxon>
        <taxon>Xenoophorus</taxon>
    </lineage>
</organism>